<dbReference type="Gene3D" id="3.90.10.10">
    <property type="entry name" value="Cytochrome C3"/>
    <property type="match status" value="2"/>
</dbReference>
<dbReference type="RefSeq" id="WP_073002666.1">
    <property type="nucleotide sequence ID" value="NZ_FQUM01000007.1"/>
</dbReference>
<dbReference type="PROSITE" id="PS51007">
    <property type="entry name" value="CYTC"/>
    <property type="match status" value="1"/>
</dbReference>
<dbReference type="SUPFAM" id="SSF48695">
    <property type="entry name" value="Multiheme cytochromes"/>
    <property type="match status" value="1"/>
</dbReference>
<proteinExistence type="predicted"/>
<keyword evidence="2 4" id="KW-0479">Metal-binding</keyword>
<keyword evidence="3 4" id="KW-0408">Iron</keyword>
<feature type="transmembrane region" description="Helical" evidence="5">
    <location>
        <begin position="182"/>
        <end position="200"/>
    </location>
</feature>
<dbReference type="InterPro" id="IPR009056">
    <property type="entry name" value="Cyt_c-like_dom"/>
</dbReference>
<dbReference type="Proteomes" id="UP000184164">
    <property type="component" value="Unassembled WGS sequence"/>
</dbReference>
<feature type="domain" description="Cytochrome c" evidence="6">
    <location>
        <begin position="49"/>
        <end position="141"/>
    </location>
</feature>
<feature type="transmembrane region" description="Helical" evidence="5">
    <location>
        <begin position="12"/>
        <end position="32"/>
    </location>
</feature>
<dbReference type="CDD" id="cd08168">
    <property type="entry name" value="Cytochrom_C3"/>
    <property type="match status" value="1"/>
</dbReference>
<evidence type="ECO:0000259" key="6">
    <source>
        <dbReference type="PROSITE" id="PS51007"/>
    </source>
</evidence>
<organism evidence="7 8">
    <name type="scientific">Mariniphaga anaerophila</name>
    <dbReference type="NCBI Taxonomy" id="1484053"/>
    <lineage>
        <taxon>Bacteria</taxon>
        <taxon>Pseudomonadati</taxon>
        <taxon>Bacteroidota</taxon>
        <taxon>Bacteroidia</taxon>
        <taxon>Marinilabiliales</taxon>
        <taxon>Prolixibacteraceae</taxon>
        <taxon>Mariniphaga</taxon>
    </lineage>
</organism>
<evidence type="ECO:0000256" key="4">
    <source>
        <dbReference type="PROSITE-ProRule" id="PRU00433"/>
    </source>
</evidence>
<protein>
    <submittedName>
        <fullName evidence="7">Class III cytochrome C family protein</fullName>
    </submittedName>
</protein>
<dbReference type="AlphaFoldDB" id="A0A1M5DD01"/>
<evidence type="ECO:0000256" key="1">
    <source>
        <dbReference type="ARBA" id="ARBA00022617"/>
    </source>
</evidence>
<dbReference type="GO" id="GO:0046872">
    <property type="term" value="F:metal ion binding"/>
    <property type="evidence" value="ECO:0007669"/>
    <property type="project" value="UniProtKB-KW"/>
</dbReference>
<dbReference type="STRING" id="1484053.SAMN05444274_10737"/>
<keyword evidence="5" id="KW-0472">Membrane</keyword>
<dbReference type="GO" id="GO:0009055">
    <property type="term" value="F:electron transfer activity"/>
    <property type="evidence" value="ECO:0007669"/>
    <property type="project" value="InterPro"/>
</dbReference>
<sequence length="386" mass="43478">MKKNFEPAGCTLLIRFTIFIFAFFCSISYPALTFAETSQTVISGGHSKEDINRGKRFFMGLLPFESKHQSCVSCHNLTATDTLNWNPSAMDIALKYAGKDSASFRQVIMEPSGKVMTAAHQNFDISDADIQTIKVYLDQLAITGPGIPKPSINRLLLFLLLGILITWALLDLIFFKKVKYKFIPALVFIGAFGYQLGMLYEEAVKLGRSQEYQPDQPIKFSHKVHATDNQIDCMYCHHTATESKTANIPSTELCMNCHIVVREGTHSGRFEIDKLVQAHEQGRSVEWVRIHKLPDHVFFSHAQHVGAGKLDCTQCHGAVEEMHIVKQENDLSMGWCLECHRETQVDFVDNEYYKTFEALHKELASGKKDSIVAADIGANDCAKCHY</sequence>
<dbReference type="SUPFAM" id="SSF46626">
    <property type="entry name" value="Cytochrome c"/>
    <property type="match status" value="1"/>
</dbReference>
<name>A0A1M5DD01_9BACT</name>
<keyword evidence="5" id="KW-1133">Transmembrane helix</keyword>
<feature type="transmembrane region" description="Helical" evidence="5">
    <location>
        <begin position="155"/>
        <end position="175"/>
    </location>
</feature>
<gene>
    <name evidence="7" type="ORF">SAMN05444274_10737</name>
</gene>
<dbReference type="InterPro" id="IPR036280">
    <property type="entry name" value="Multihaem_cyt_sf"/>
</dbReference>
<evidence type="ECO:0000313" key="7">
    <source>
        <dbReference type="EMBL" id="SHF64552.1"/>
    </source>
</evidence>
<keyword evidence="1 4" id="KW-0349">Heme</keyword>
<keyword evidence="8" id="KW-1185">Reference proteome</keyword>
<evidence type="ECO:0000256" key="3">
    <source>
        <dbReference type="ARBA" id="ARBA00023004"/>
    </source>
</evidence>
<dbReference type="PANTHER" id="PTHR39425">
    <property type="entry name" value="LIPOPROTEIN CYTOCHROME C"/>
    <property type="match status" value="1"/>
</dbReference>
<dbReference type="EMBL" id="FQUM01000007">
    <property type="protein sequence ID" value="SHF64552.1"/>
    <property type="molecule type" value="Genomic_DNA"/>
</dbReference>
<accession>A0A1M5DD01</accession>
<dbReference type="Gene3D" id="1.10.760.10">
    <property type="entry name" value="Cytochrome c-like domain"/>
    <property type="match status" value="1"/>
</dbReference>
<dbReference type="InterPro" id="IPR036909">
    <property type="entry name" value="Cyt_c-like_dom_sf"/>
</dbReference>
<evidence type="ECO:0000313" key="8">
    <source>
        <dbReference type="Proteomes" id="UP000184164"/>
    </source>
</evidence>
<dbReference type="GO" id="GO:0020037">
    <property type="term" value="F:heme binding"/>
    <property type="evidence" value="ECO:0007669"/>
    <property type="project" value="InterPro"/>
</dbReference>
<dbReference type="OrthoDB" id="9782196at2"/>
<keyword evidence="5" id="KW-0812">Transmembrane</keyword>
<dbReference type="PANTHER" id="PTHR39425:SF1">
    <property type="entry name" value="CYTOCHROME C7-LIKE DOMAIN-CONTAINING PROTEIN"/>
    <property type="match status" value="1"/>
</dbReference>
<evidence type="ECO:0000256" key="5">
    <source>
        <dbReference type="SAM" id="Phobius"/>
    </source>
</evidence>
<evidence type="ECO:0000256" key="2">
    <source>
        <dbReference type="ARBA" id="ARBA00022723"/>
    </source>
</evidence>
<reference evidence="7 8" key="1">
    <citation type="submission" date="2016-11" db="EMBL/GenBank/DDBJ databases">
        <authorList>
            <person name="Jaros S."/>
            <person name="Januszkiewicz K."/>
            <person name="Wedrychowicz H."/>
        </authorList>
    </citation>
    <scope>NUCLEOTIDE SEQUENCE [LARGE SCALE GENOMIC DNA]</scope>
    <source>
        <strain evidence="7 8">DSM 26910</strain>
    </source>
</reference>